<keyword evidence="2" id="KW-0812">Transmembrane</keyword>
<reference evidence="3" key="1">
    <citation type="journal article" date="2020" name="Stud. Mycol.">
        <title>101 Dothideomycetes genomes: a test case for predicting lifestyles and emergence of pathogens.</title>
        <authorList>
            <person name="Haridas S."/>
            <person name="Albert R."/>
            <person name="Binder M."/>
            <person name="Bloem J."/>
            <person name="Labutti K."/>
            <person name="Salamov A."/>
            <person name="Andreopoulos B."/>
            <person name="Baker S."/>
            <person name="Barry K."/>
            <person name="Bills G."/>
            <person name="Bluhm B."/>
            <person name="Cannon C."/>
            <person name="Castanera R."/>
            <person name="Culley D."/>
            <person name="Daum C."/>
            <person name="Ezra D."/>
            <person name="Gonzalez J."/>
            <person name="Henrissat B."/>
            <person name="Kuo A."/>
            <person name="Liang C."/>
            <person name="Lipzen A."/>
            <person name="Lutzoni F."/>
            <person name="Magnuson J."/>
            <person name="Mondo S."/>
            <person name="Nolan M."/>
            <person name="Ohm R."/>
            <person name="Pangilinan J."/>
            <person name="Park H.-J."/>
            <person name="Ramirez L."/>
            <person name="Alfaro M."/>
            <person name="Sun H."/>
            <person name="Tritt A."/>
            <person name="Yoshinaga Y."/>
            <person name="Zwiers L.-H."/>
            <person name="Turgeon B."/>
            <person name="Goodwin S."/>
            <person name="Spatafora J."/>
            <person name="Crous P."/>
            <person name="Grigoriev I."/>
        </authorList>
    </citation>
    <scope>NUCLEOTIDE SEQUENCE</scope>
    <source>
        <strain evidence="3">HMLAC05119</strain>
    </source>
</reference>
<dbReference type="EMBL" id="ML979137">
    <property type="protein sequence ID" value="KAF1914511.1"/>
    <property type="molecule type" value="Genomic_DNA"/>
</dbReference>
<feature type="compositionally biased region" description="Low complexity" evidence="1">
    <location>
        <begin position="98"/>
        <end position="110"/>
    </location>
</feature>
<sequence length="216" mass="23483">MTISDSKLAFTSPFQTPQIATFLPSNTSRNNKTLDLASHPCPQNRLIHLTQSAPNMFPSTTSPLPPPPPTYTSRPPTCTSRPPTYTCRPPTHFPHPSPQRAAAPARTTTPPQIPSPPFFPSTLPPRPAPPRFDLRIYMFPRPTISARPMDVEMGTIAGHREPQTCSSADGARSRVKRRWWSKKGTLGTVVGVVVVCLVFWVLIGVGELGKGGGVGE</sequence>
<name>A0A6A5QFP0_AMPQU</name>
<evidence type="ECO:0000313" key="3">
    <source>
        <dbReference type="EMBL" id="KAF1914511.1"/>
    </source>
</evidence>
<keyword evidence="4" id="KW-1185">Reference proteome</keyword>
<accession>A0A6A5QFP0</accession>
<dbReference type="Proteomes" id="UP000800096">
    <property type="component" value="Unassembled WGS sequence"/>
</dbReference>
<organism evidence="3 4">
    <name type="scientific">Ampelomyces quisqualis</name>
    <name type="common">Powdery mildew agent</name>
    <dbReference type="NCBI Taxonomy" id="50730"/>
    <lineage>
        <taxon>Eukaryota</taxon>
        <taxon>Fungi</taxon>
        <taxon>Dikarya</taxon>
        <taxon>Ascomycota</taxon>
        <taxon>Pezizomycotina</taxon>
        <taxon>Dothideomycetes</taxon>
        <taxon>Pleosporomycetidae</taxon>
        <taxon>Pleosporales</taxon>
        <taxon>Pleosporineae</taxon>
        <taxon>Phaeosphaeriaceae</taxon>
        <taxon>Ampelomyces</taxon>
    </lineage>
</organism>
<proteinExistence type="predicted"/>
<feature type="compositionally biased region" description="Pro residues" evidence="1">
    <location>
        <begin position="111"/>
        <end position="125"/>
    </location>
</feature>
<feature type="region of interest" description="Disordered" evidence="1">
    <location>
        <begin position="53"/>
        <end position="125"/>
    </location>
</feature>
<evidence type="ECO:0000256" key="1">
    <source>
        <dbReference type="SAM" id="MobiDB-lite"/>
    </source>
</evidence>
<evidence type="ECO:0000256" key="2">
    <source>
        <dbReference type="SAM" id="Phobius"/>
    </source>
</evidence>
<keyword evidence="2" id="KW-0472">Membrane</keyword>
<evidence type="ECO:0000313" key="4">
    <source>
        <dbReference type="Proteomes" id="UP000800096"/>
    </source>
</evidence>
<feature type="transmembrane region" description="Helical" evidence="2">
    <location>
        <begin position="184"/>
        <end position="203"/>
    </location>
</feature>
<protein>
    <submittedName>
        <fullName evidence="3">Uncharacterized protein</fullName>
    </submittedName>
</protein>
<gene>
    <name evidence="3" type="ORF">BDU57DRAFT_578805</name>
</gene>
<dbReference type="AlphaFoldDB" id="A0A6A5QFP0"/>
<feature type="compositionally biased region" description="Low complexity" evidence="1">
    <location>
        <begin position="71"/>
        <end position="90"/>
    </location>
</feature>
<keyword evidence="2" id="KW-1133">Transmembrane helix</keyword>